<gene>
    <name evidence="8" type="ORF">DM02DRAFT_366603</name>
</gene>
<keyword evidence="9" id="KW-1185">Reference proteome</keyword>
<dbReference type="EMBL" id="KZ805363">
    <property type="protein sequence ID" value="PVI01051.1"/>
    <property type="molecule type" value="Genomic_DNA"/>
</dbReference>
<dbReference type="Pfam" id="PF00134">
    <property type="entry name" value="Cyclin_N"/>
    <property type="match status" value="1"/>
</dbReference>
<dbReference type="AlphaFoldDB" id="A0A2V1DSG9"/>
<dbReference type="InterPro" id="IPR006671">
    <property type="entry name" value="Cyclin_N"/>
</dbReference>
<dbReference type="CDD" id="cd20512">
    <property type="entry name" value="CYCLIN_CLBs_yeast_rpt2"/>
    <property type="match status" value="1"/>
</dbReference>
<reference evidence="8 9" key="1">
    <citation type="journal article" date="2018" name="Sci. Rep.">
        <title>Comparative genomics provides insights into the lifestyle and reveals functional heterogeneity of dark septate endophytic fungi.</title>
        <authorList>
            <person name="Knapp D.G."/>
            <person name="Nemeth J.B."/>
            <person name="Barry K."/>
            <person name="Hainaut M."/>
            <person name="Henrissat B."/>
            <person name="Johnson J."/>
            <person name="Kuo A."/>
            <person name="Lim J.H.P."/>
            <person name="Lipzen A."/>
            <person name="Nolan M."/>
            <person name="Ohm R.A."/>
            <person name="Tamas L."/>
            <person name="Grigoriev I.V."/>
            <person name="Spatafora J.W."/>
            <person name="Nagy L.G."/>
            <person name="Kovacs G.M."/>
        </authorList>
    </citation>
    <scope>NUCLEOTIDE SEQUENCE [LARGE SCALE GENOMIC DNA]</scope>
    <source>
        <strain evidence="8 9">DSE2036</strain>
    </source>
</reference>
<dbReference type="Proteomes" id="UP000244855">
    <property type="component" value="Unassembled WGS sequence"/>
</dbReference>
<organism evidence="8 9">
    <name type="scientific">Periconia macrospinosa</name>
    <dbReference type="NCBI Taxonomy" id="97972"/>
    <lineage>
        <taxon>Eukaryota</taxon>
        <taxon>Fungi</taxon>
        <taxon>Dikarya</taxon>
        <taxon>Ascomycota</taxon>
        <taxon>Pezizomycotina</taxon>
        <taxon>Dothideomycetes</taxon>
        <taxon>Pleosporomycetidae</taxon>
        <taxon>Pleosporales</taxon>
        <taxon>Massarineae</taxon>
        <taxon>Periconiaceae</taxon>
        <taxon>Periconia</taxon>
    </lineage>
</organism>
<evidence type="ECO:0000256" key="5">
    <source>
        <dbReference type="SAM" id="MobiDB-lite"/>
    </source>
</evidence>
<dbReference type="SMART" id="SM00385">
    <property type="entry name" value="CYCLIN"/>
    <property type="match status" value="2"/>
</dbReference>
<dbReference type="PROSITE" id="PS00292">
    <property type="entry name" value="CYCLINS"/>
    <property type="match status" value="1"/>
</dbReference>
<dbReference type="GO" id="GO:0051301">
    <property type="term" value="P:cell division"/>
    <property type="evidence" value="ECO:0007669"/>
    <property type="project" value="UniProtKB-KW"/>
</dbReference>
<proteinExistence type="inferred from homology"/>
<dbReference type="GO" id="GO:0016538">
    <property type="term" value="F:cyclin-dependent protein serine/threonine kinase regulator activity"/>
    <property type="evidence" value="ECO:0007669"/>
    <property type="project" value="InterPro"/>
</dbReference>
<dbReference type="InterPro" id="IPR036915">
    <property type="entry name" value="Cyclin-like_sf"/>
</dbReference>
<dbReference type="SMART" id="SM01332">
    <property type="entry name" value="Cyclin_C"/>
    <property type="match status" value="1"/>
</dbReference>
<name>A0A2V1DSG9_9PLEO</name>
<dbReference type="GO" id="GO:0044772">
    <property type="term" value="P:mitotic cell cycle phase transition"/>
    <property type="evidence" value="ECO:0007669"/>
    <property type="project" value="InterPro"/>
</dbReference>
<dbReference type="InterPro" id="IPR039361">
    <property type="entry name" value="Cyclin"/>
</dbReference>
<evidence type="ECO:0000256" key="4">
    <source>
        <dbReference type="RuleBase" id="RU000383"/>
    </source>
</evidence>
<dbReference type="SUPFAM" id="SSF47954">
    <property type="entry name" value="Cyclin-like"/>
    <property type="match status" value="2"/>
</dbReference>
<dbReference type="PANTHER" id="PTHR10177">
    <property type="entry name" value="CYCLINS"/>
    <property type="match status" value="1"/>
</dbReference>
<evidence type="ECO:0000313" key="8">
    <source>
        <dbReference type="EMBL" id="PVI01051.1"/>
    </source>
</evidence>
<evidence type="ECO:0000256" key="1">
    <source>
        <dbReference type="ARBA" id="ARBA00022618"/>
    </source>
</evidence>
<keyword evidence="3" id="KW-0131">Cell cycle</keyword>
<dbReference type="InterPro" id="IPR004367">
    <property type="entry name" value="Cyclin_C-dom"/>
</dbReference>
<sequence>MDAKPQRPMRALRIRDENAQPQAQAGKTIHQRNKSTPALSTMAHPGGLKANGVKRQAFADVSNVTRQVVKDDLQVSGKAKDSIVLKDPVGASTKDTFKPNALLRPAQRPLSHAASKANLLTNSGAVASAIPKHVTLDTHHTVNIPKAVSKKVTSIFRETHSDPAAEAAAVPLPSQQSIKNNATHITKALTQEEAVATLVTVEKVLTKKPAEAAKVAVREEQSATYIETKQTREYVEALEKKARVIEQERNEELSKAYELPGGDLEEYWDEEDEEEEYFDADGYTTTHTMRSRIDTTGGVTLNLAPRVTSRTKRELEAAKKWVEENKSNEDIEDELWDTSMVAEYGDEIFEYMHVLEEKLKPNSAYMDLQAEIQWSMRAVLMDWLVQVHNRFTLLPETLFLAVNYIDRFLSAKVVSLGKLQLVGATALFLAAKYEEINCPSVTEIVYMVDGAYTGEEVLKAERFMLSMLQFELGWPGPMSFLRRISKADDYDLETRTLAKYFLEITIMDERFVACAPSFLAAAAHCLARFMLKKGEWSQAHVHYSGYTLSQLRQILIVMLECCENPQKHHSAVYEKYQDKRYKRASLFVETEIQRGFQIPLPPRDSLAGQTQSWRRK</sequence>
<evidence type="ECO:0000313" key="9">
    <source>
        <dbReference type="Proteomes" id="UP000244855"/>
    </source>
</evidence>
<keyword evidence="1" id="KW-0132">Cell division</keyword>
<dbReference type="FunFam" id="1.10.472.10:FF:000001">
    <property type="entry name" value="G2/mitotic-specific cyclin"/>
    <property type="match status" value="1"/>
</dbReference>
<dbReference type="OrthoDB" id="5590282at2759"/>
<feature type="domain" description="Cyclin-like" evidence="6">
    <location>
        <begin position="479"/>
        <end position="560"/>
    </location>
</feature>
<feature type="domain" description="Cyclin C-terminal" evidence="7">
    <location>
        <begin position="475"/>
        <end position="590"/>
    </location>
</feature>
<evidence type="ECO:0000259" key="6">
    <source>
        <dbReference type="SMART" id="SM00385"/>
    </source>
</evidence>
<comment type="similarity">
    <text evidence="4">Belongs to the cyclin family.</text>
</comment>
<accession>A0A2V1DSG9</accession>
<evidence type="ECO:0000256" key="2">
    <source>
        <dbReference type="ARBA" id="ARBA00023127"/>
    </source>
</evidence>
<protein>
    <submittedName>
        <fullName evidence="8">Uncharacterized protein</fullName>
    </submittedName>
</protein>
<evidence type="ECO:0000259" key="7">
    <source>
        <dbReference type="SMART" id="SM01332"/>
    </source>
</evidence>
<dbReference type="Gene3D" id="1.10.472.10">
    <property type="entry name" value="Cyclin-like"/>
    <property type="match status" value="2"/>
</dbReference>
<dbReference type="STRING" id="97972.A0A2V1DSG9"/>
<keyword evidence="2 4" id="KW-0195">Cyclin</keyword>
<feature type="domain" description="Cyclin-like" evidence="6">
    <location>
        <begin position="382"/>
        <end position="466"/>
    </location>
</feature>
<dbReference type="CDD" id="cd20568">
    <property type="entry name" value="CYCLIN_CLBs_yeast_rpt1"/>
    <property type="match status" value="1"/>
</dbReference>
<evidence type="ECO:0000256" key="3">
    <source>
        <dbReference type="ARBA" id="ARBA00023306"/>
    </source>
</evidence>
<dbReference type="InterPro" id="IPR013763">
    <property type="entry name" value="Cyclin-like_dom"/>
</dbReference>
<dbReference type="InterPro" id="IPR048258">
    <property type="entry name" value="Cyclins_cyclin-box"/>
</dbReference>
<dbReference type="Pfam" id="PF02984">
    <property type="entry name" value="Cyclin_C"/>
    <property type="match status" value="1"/>
</dbReference>
<feature type="region of interest" description="Disordered" evidence="5">
    <location>
        <begin position="1"/>
        <end position="39"/>
    </location>
</feature>